<feature type="compositionally biased region" description="Basic and acidic residues" evidence="1">
    <location>
        <begin position="33"/>
        <end position="56"/>
    </location>
</feature>
<dbReference type="eggNOG" id="ENOG502RQEB">
    <property type="taxonomic scope" value="Eukaryota"/>
</dbReference>
<evidence type="ECO:0000313" key="3">
    <source>
        <dbReference type="EMBL" id="CCE81500.1"/>
    </source>
</evidence>
<organism evidence="3 4">
    <name type="scientific">Pichia sorbitophila (strain ATCC MYA-4447 / BCRC 22081 / CBS 7064 / NBRC 10061 / NRRL Y-12695)</name>
    <name type="common">Hybrid yeast</name>
    <dbReference type="NCBI Taxonomy" id="559304"/>
    <lineage>
        <taxon>Eukaryota</taxon>
        <taxon>Fungi</taxon>
        <taxon>Dikarya</taxon>
        <taxon>Ascomycota</taxon>
        <taxon>Saccharomycotina</taxon>
        <taxon>Pichiomycetes</taxon>
        <taxon>Debaryomycetaceae</taxon>
        <taxon>Millerozyma</taxon>
    </lineage>
</organism>
<feature type="region of interest" description="Disordered" evidence="1">
    <location>
        <begin position="1"/>
        <end position="90"/>
    </location>
</feature>
<accession>G8YEA1</accession>
<evidence type="ECO:0000256" key="1">
    <source>
        <dbReference type="SAM" id="MobiDB-lite"/>
    </source>
</evidence>
<dbReference type="OMA" id="VNIDCED"/>
<evidence type="ECO:0000256" key="2">
    <source>
        <dbReference type="SAM" id="Phobius"/>
    </source>
</evidence>
<dbReference type="AlphaFoldDB" id="G8YEA1"/>
<dbReference type="OrthoDB" id="4016536at2759"/>
<keyword evidence="2" id="KW-0812">Transmembrane</keyword>
<dbReference type="InParanoid" id="G8YEA1"/>
<keyword evidence="2" id="KW-1133">Transmembrane helix</keyword>
<evidence type="ECO:0000313" key="4">
    <source>
        <dbReference type="Proteomes" id="UP000005222"/>
    </source>
</evidence>
<proteinExistence type="predicted"/>
<gene>
    <name evidence="3" type="primary">Piso0_002158</name>
    <name evidence="3" type="ORF">GNLVRS01_PISO0I04122g</name>
</gene>
<dbReference type="HOGENOM" id="CLU_1219665_0_0_1"/>
<sequence length="239" mass="27424">MSNKPKKRSNEVAVQLGEPLPLPYTVTSPTNILKKDDDIEKDFKPALRHEPIELRKRLTSQQSGDFSRGDEGSVSQGSSRPGIYTNPRPIAIRRNYLRSSTPIGRNHFEPKQYSVEQKRELIDKIIKDLQSIKDSIDRRQVGLDYESFERFHKELIDILDSIGDTSVADESARRELLESLSADISGNEPTILDELEKFQRRDRFRHGALYASIGVAVVLFLLLSFYLSGLSYEYCYYFC</sequence>
<feature type="transmembrane region" description="Helical" evidence="2">
    <location>
        <begin position="207"/>
        <end position="227"/>
    </location>
</feature>
<keyword evidence="4" id="KW-1185">Reference proteome</keyword>
<dbReference type="EMBL" id="FO082051">
    <property type="protein sequence ID" value="CCE81500.1"/>
    <property type="molecule type" value="Genomic_DNA"/>
</dbReference>
<keyword evidence="2" id="KW-0472">Membrane</keyword>
<name>G8YEA1_PICSO</name>
<reference evidence="3 4" key="1">
    <citation type="journal article" date="2012" name="G3 (Bethesda)">
        <title>Pichia sorbitophila, an interspecies yeast hybrid reveals early steps of genome resolution following polyploidization.</title>
        <authorList>
            <person name="Leh Louis V."/>
            <person name="Despons L."/>
            <person name="Friedrich A."/>
            <person name="Martin T."/>
            <person name="Durrens P."/>
            <person name="Casaregola S."/>
            <person name="Neuveglise C."/>
            <person name="Fairhead C."/>
            <person name="Marck C."/>
            <person name="Cruz J.A."/>
            <person name="Straub M.L."/>
            <person name="Kugler V."/>
            <person name="Sacerdot C."/>
            <person name="Uzunov Z."/>
            <person name="Thierry A."/>
            <person name="Weiss S."/>
            <person name="Bleykasten C."/>
            <person name="De Montigny J."/>
            <person name="Jacques N."/>
            <person name="Jung P."/>
            <person name="Lemaire M."/>
            <person name="Mallet S."/>
            <person name="Morel G."/>
            <person name="Richard G.F."/>
            <person name="Sarkar A."/>
            <person name="Savel G."/>
            <person name="Schacherer J."/>
            <person name="Seret M.L."/>
            <person name="Talla E."/>
            <person name="Samson G."/>
            <person name="Jubin C."/>
            <person name="Poulain J."/>
            <person name="Vacherie B."/>
            <person name="Barbe V."/>
            <person name="Pelletier E."/>
            <person name="Sherman D.J."/>
            <person name="Westhof E."/>
            <person name="Weissenbach J."/>
            <person name="Baret P.V."/>
            <person name="Wincker P."/>
            <person name="Gaillardin C."/>
            <person name="Dujon B."/>
            <person name="Souciet J.L."/>
        </authorList>
    </citation>
    <scope>NUCLEOTIDE SEQUENCE [LARGE SCALE GENOMIC DNA]</scope>
    <source>
        <strain evidence="4">ATCC MYA-4447 / BCRC 22081 / CBS 7064 / NBRC 10061 / NRRL Y-12695</strain>
    </source>
</reference>
<dbReference type="Proteomes" id="UP000005222">
    <property type="component" value="Chromosome I"/>
</dbReference>
<protein>
    <submittedName>
        <fullName evidence="3">Piso0_002158 protein</fullName>
    </submittedName>
</protein>